<dbReference type="SUPFAM" id="SSF54523">
    <property type="entry name" value="Pili subunits"/>
    <property type="match status" value="1"/>
</dbReference>
<evidence type="ECO:0000256" key="6">
    <source>
        <dbReference type="ARBA" id="ARBA00022692"/>
    </source>
</evidence>
<comment type="subcellular location">
    <subcellularLocation>
        <location evidence="1 9">Cell inner membrane</location>
        <topology evidence="1 9">Single-pass membrane protein</topology>
    </subcellularLocation>
</comment>
<dbReference type="EMBL" id="QFWX01000003">
    <property type="protein sequence ID" value="PXX91771.1"/>
    <property type="molecule type" value="Genomic_DNA"/>
</dbReference>
<keyword evidence="3" id="KW-1003">Cell membrane</keyword>
<comment type="similarity">
    <text evidence="2 9">Belongs to the GSP I family.</text>
</comment>
<evidence type="ECO:0000256" key="2">
    <source>
        <dbReference type="ARBA" id="ARBA00008358"/>
    </source>
</evidence>
<proteinExistence type="inferred from homology"/>
<dbReference type="PANTHER" id="PTHR38779">
    <property type="entry name" value="TYPE II SECRETION SYSTEM PROTEIN I-RELATED"/>
    <property type="match status" value="1"/>
</dbReference>
<evidence type="ECO:0000256" key="3">
    <source>
        <dbReference type="ARBA" id="ARBA00022475"/>
    </source>
</evidence>
<dbReference type="NCBIfam" id="TIGR02532">
    <property type="entry name" value="IV_pilin_GFxxxE"/>
    <property type="match status" value="1"/>
</dbReference>
<comment type="PTM">
    <text evidence="9">Cleaved by prepilin peptidase.</text>
</comment>
<dbReference type="Proteomes" id="UP000253987">
    <property type="component" value="Unassembled WGS sequence"/>
</dbReference>
<dbReference type="PROSITE" id="PS00409">
    <property type="entry name" value="PROKAR_NTER_METHYL"/>
    <property type="match status" value="1"/>
</dbReference>
<evidence type="ECO:0000256" key="4">
    <source>
        <dbReference type="ARBA" id="ARBA00022481"/>
    </source>
</evidence>
<dbReference type="PANTHER" id="PTHR38779:SF2">
    <property type="entry name" value="TYPE II SECRETION SYSTEM PROTEIN I-RELATED"/>
    <property type="match status" value="1"/>
</dbReference>
<comment type="subunit">
    <text evidence="9">Type II secretion is composed of four main components: the outer membrane complex, the inner membrane complex, the cytoplasmic secretion ATPase and the periplasm-spanning pseudopilus.</text>
</comment>
<sequence length="124" mass="13823">MSPQRGFTLIEVLVALLVFGLIATAAAEVGSQYISSYERIRDKTLAGWVADNRINELRLQENLPEISENTDDMDYGPYRWQVRTAVLGTEDPSILRVEVTVARFRGNESNPPPVHTLSAFIGES</sequence>
<dbReference type="GO" id="GO:0005886">
    <property type="term" value="C:plasma membrane"/>
    <property type="evidence" value="ECO:0007669"/>
    <property type="project" value="UniProtKB-SubCell"/>
</dbReference>
<dbReference type="Pfam" id="PF02501">
    <property type="entry name" value="T2SSI"/>
    <property type="match status" value="1"/>
</dbReference>
<dbReference type="InterPro" id="IPR003413">
    <property type="entry name" value="T2SS_GspI_C"/>
</dbReference>
<evidence type="ECO:0000256" key="1">
    <source>
        <dbReference type="ARBA" id="ARBA00004377"/>
    </source>
</evidence>
<organism evidence="11 12">
    <name type="scientific">Marinobacter vulgaris</name>
    <dbReference type="NCBI Taxonomy" id="1928331"/>
    <lineage>
        <taxon>Bacteria</taxon>
        <taxon>Pseudomonadati</taxon>
        <taxon>Pseudomonadota</taxon>
        <taxon>Gammaproteobacteria</taxon>
        <taxon>Pseudomonadales</taxon>
        <taxon>Marinobacteraceae</taxon>
        <taxon>Marinobacter</taxon>
    </lineage>
</organism>
<comment type="function">
    <text evidence="9">Component of the type II secretion system required for the energy-dependent secretion of extracellular factors such as proteases and toxins from the periplasm.</text>
</comment>
<dbReference type="Gene3D" id="3.30.1300.30">
    <property type="entry name" value="GSPII I/J protein-like"/>
    <property type="match status" value="1"/>
</dbReference>
<dbReference type="InterPro" id="IPR010052">
    <property type="entry name" value="T2SS_protein-GspI"/>
</dbReference>
<keyword evidence="4 9" id="KW-0488">Methylation</keyword>
<dbReference type="InterPro" id="IPR045584">
    <property type="entry name" value="Pilin-like"/>
</dbReference>
<dbReference type="AlphaFoldDB" id="A0A2V3ZKP4"/>
<accession>A0A2V3ZKP4</accession>
<reference evidence="12" key="1">
    <citation type="submission" date="2018-05" db="EMBL/GenBank/DDBJ databases">
        <authorList>
            <person name="Lu D."/>
        </authorList>
    </citation>
    <scope>NUCLEOTIDE SEQUENCE [LARGE SCALE GENOMIC DNA]</scope>
    <source>
        <strain evidence="12">F01</strain>
    </source>
</reference>
<evidence type="ECO:0000259" key="10">
    <source>
        <dbReference type="Pfam" id="PF02501"/>
    </source>
</evidence>
<dbReference type="Pfam" id="PF07963">
    <property type="entry name" value="N_methyl"/>
    <property type="match status" value="1"/>
</dbReference>
<reference evidence="11 12" key="2">
    <citation type="submission" date="2018-06" db="EMBL/GenBank/DDBJ databases">
        <title>Marinobactersediminissp. nov, a moderately halophilic bacterium isolated from marine solar saltern.</title>
        <authorList>
            <person name="Zhang Y."/>
        </authorList>
    </citation>
    <scope>NUCLEOTIDE SEQUENCE [LARGE SCALE GENOMIC DNA]</scope>
    <source>
        <strain evidence="11 12">F01</strain>
    </source>
</reference>
<keyword evidence="6" id="KW-0812">Transmembrane</keyword>
<evidence type="ECO:0000256" key="7">
    <source>
        <dbReference type="ARBA" id="ARBA00022989"/>
    </source>
</evidence>
<dbReference type="RefSeq" id="WP_114612652.1">
    <property type="nucleotide sequence ID" value="NZ_QFWX01000003.1"/>
</dbReference>
<keyword evidence="7" id="KW-1133">Transmembrane helix</keyword>
<dbReference type="InterPro" id="IPR012902">
    <property type="entry name" value="N_methyl_site"/>
</dbReference>
<comment type="caution">
    <text evidence="11">The sequence shown here is derived from an EMBL/GenBank/DDBJ whole genome shotgun (WGS) entry which is preliminary data.</text>
</comment>
<evidence type="ECO:0000256" key="5">
    <source>
        <dbReference type="ARBA" id="ARBA00022519"/>
    </source>
</evidence>
<protein>
    <recommendedName>
        <fullName evidence="9">Type II secretion system protein I</fullName>
        <shortName evidence="9">T2SS minor pseudopilin I</shortName>
    </recommendedName>
</protein>
<evidence type="ECO:0000313" key="11">
    <source>
        <dbReference type="EMBL" id="PXX91771.1"/>
    </source>
</evidence>
<dbReference type="OrthoDB" id="6121517at2"/>
<evidence type="ECO:0000256" key="9">
    <source>
        <dbReference type="RuleBase" id="RU368030"/>
    </source>
</evidence>
<dbReference type="GO" id="GO:0015628">
    <property type="term" value="P:protein secretion by the type II secretion system"/>
    <property type="evidence" value="ECO:0007669"/>
    <property type="project" value="UniProtKB-UniRule"/>
</dbReference>
<evidence type="ECO:0000256" key="8">
    <source>
        <dbReference type="ARBA" id="ARBA00023136"/>
    </source>
</evidence>
<keyword evidence="12" id="KW-1185">Reference proteome</keyword>
<dbReference type="GO" id="GO:0015627">
    <property type="term" value="C:type II protein secretion system complex"/>
    <property type="evidence" value="ECO:0007669"/>
    <property type="project" value="UniProtKB-UniRule"/>
</dbReference>
<name>A0A2V3ZKP4_9GAMM</name>
<evidence type="ECO:0000313" key="12">
    <source>
        <dbReference type="Proteomes" id="UP000253987"/>
    </source>
</evidence>
<dbReference type="NCBIfam" id="TIGR01707">
    <property type="entry name" value="gspI"/>
    <property type="match status" value="1"/>
</dbReference>
<gene>
    <name evidence="11" type="primary">gspI</name>
    <name evidence="11" type="ORF">DIT71_07870</name>
</gene>
<keyword evidence="5 9" id="KW-0997">Cell inner membrane</keyword>
<keyword evidence="8" id="KW-0472">Membrane</keyword>
<feature type="domain" description="Type II secretion system protein GspI C-terminal" evidence="10">
    <location>
        <begin position="41"/>
        <end position="121"/>
    </location>
</feature>